<evidence type="ECO:0000256" key="6">
    <source>
        <dbReference type="SAM" id="MobiDB-lite"/>
    </source>
</evidence>
<dbReference type="PANTHER" id="PTHR30213:SF0">
    <property type="entry name" value="UPF0761 MEMBRANE PROTEIN YIHY"/>
    <property type="match status" value="1"/>
</dbReference>
<feature type="transmembrane region" description="Helical" evidence="7">
    <location>
        <begin position="230"/>
        <end position="251"/>
    </location>
</feature>
<feature type="transmembrane region" description="Helical" evidence="7">
    <location>
        <begin position="48"/>
        <end position="69"/>
    </location>
</feature>
<evidence type="ECO:0000313" key="8">
    <source>
        <dbReference type="EMBL" id="GAA4138044.1"/>
    </source>
</evidence>
<evidence type="ECO:0000256" key="7">
    <source>
        <dbReference type="SAM" id="Phobius"/>
    </source>
</evidence>
<dbReference type="PANTHER" id="PTHR30213">
    <property type="entry name" value="INNER MEMBRANE PROTEIN YHJD"/>
    <property type="match status" value="1"/>
</dbReference>
<protein>
    <submittedName>
        <fullName evidence="8">YihY/virulence factor BrkB family protein</fullName>
    </submittedName>
</protein>
<dbReference type="NCBIfam" id="TIGR00765">
    <property type="entry name" value="yihY_not_rbn"/>
    <property type="match status" value="1"/>
</dbReference>
<dbReference type="EMBL" id="BAABDO010000025">
    <property type="protein sequence ID" value="GAA4138044.1"/>
    <property type="molecule type" value="Genomic_DNA"/>
</dbReference>
<keyword evidence="3 7" id="KW-0812">Transmembrane</keyword>
<keyword evidence="2" id="KW-1003">Cell membrane</keyword>
<feature type="region of interest" description="Disordered" evidence="6">
    <location>
        <begin position="302"/>
        <end position="354"/>
    </location>
</feature>
<evidence type="ECO:0000256" key="3">
    <source>
        <dbReference type="ARBA" id="ARBA00022692"/>
    </source>
</evidence>
<reference evidence="9" key="1">
    <citation type="journal article" date="2019" name="Int. J. Syst. Evol. Microbiol.">
        <title>The Global Catalogue of Microorganisms (GCM) 10K type strain sequencing project: providing services to taxonomists for standard genome sequencing and annotation.</title>
        <authorList>
            <consortium name="The Broad Institute Genomics Platform"/>
            <consortium name="The Broad Institute Genome Sequencing Center for Infectious Disease"/>
            <person name="Wu L."/>
            <person name="Ma J."/>
        </authorList>
    </citation>
    <scope>NUCLEOTIDE SEQUENCE [LARGE SCALE GENOMIC DNA]</scope>
    <source>
        <strain evidence="9">JCM 17316</strain>
    </source>
</reference>
<keyword evidence="9" id="KW-1185">Reference proteome</keyword>
<sequence>MANKTGDGPSRKAPDRPARLGRDAWWGVAKRTVREFRDDNLVDWAAALTYYGVLSIFPALIVVVSLVGLSGQSGTQTLTDNIRQLPSGQPRDVLISVVEGLSDTAPTAGVLAAAGLLVALWSASKYVAAFIRAVNAVYDVPEGRPLWKLAPLRVGLTLLMVVLLGASALAVTFTGRLAEQAGRMLGLGSAFVTGWNYAKWPVILLVVVIAVATLYWAAPNVRRGWRWVTPGSALAIALWIVASGGFAVYVANFGSYNATYGALAGAVIFLVWLWISNLAVLLGAELDAELSRARKIAAGAPETVEPVAEPRDTRKFSPADRKEYAEHSRNGRPEDTHPRDKRPHSTHTTGKPAP</sequence>
<feature type="transmembrane region" description="Helical" evidence="7">
    <location>
        <begin position="263"/>
        <end position="284"/>
    </location>
</feature>
<comment type="subcellular location">
    <subcellularLocation>
        <location evidence="1">Cell membrane</location>
        <topology evidence="1">Multi-pass membrane protein</topology>
    </subcellularLocation>
</comment>
<comment type="caution">
    <text evidence="8">The sequence shown here is derived from an EMBL/GenBank/DDBJ whole genome shotgun (WGS) entry which is preliminary data.</text>
</comment>
<feature type="transmembrane region" description="Helical" evidence="7">
    <location>
        <begin position="154"/>
        <end position="178"/>
    </location>
</feature>
<dbReference type="PIRSF" id="PIRSF035875">
    <property type="entry name" value="RNase_BN"/>
    <property type="match status" value="1"/>
</dbReference>
<evidence type="ECO:0000313" key="9">
    <source>
        <dbReference type="Proteomes" id="UP001500266"/>
    </source>
</evidence>
<feature type="transmembrane region" description="Helical" evidence="7">
    <location>
        <begin position="198"/>
        <end position="218"/>
    </location>
</feature>
<organism evidence="8 9">
    <name type="scientific">Actinomadura keratinilytica</name>
    <dbReference type="NCBI Taxonomy" id="547461"/>
    <lineage>
        <taxon>Bacteria</taxon>
        <taxon>Bacillati</taxon>
        <taxon>Actinomycetota</taxon>
        <taxon>Actinomycetes</taxon>
        <taxon>Streptosporangiales</taxon>
        <taxon>Thermomonosporaceae</taxon>
        <taxon>Actinomadura</taxon>
    </lineage>
</organism>
<keyword evidence="5 7" id="KW-0472">Membrane</keyword>
<proteinExistence type="predicted"/>
<evidence type="ECO:0000256" key="1">
    <source>
        <dbReference type="ARBA" id="ARBA00004651"/>
    </source>
</evidence>
<evidence type="ECO:0000256" key="4">
    <source>
        <dbReference type="ARBA" id="ARBA00022989"/>
    </source>
</evidence>
<dbReference type="Proteomes" id="UP001500266">
    <property type="component" value="Unassembled WGS sequence"/>
</dbReference>
<accession>A0ABP7YNQ8</accession>
<dbReference type="RefSeq" id="WP_345020310.1">
    <property type="nucleotide sequence ID" value="NZ_BAABDO010000025.1"/>
</dbReference>
<feature type="compositionally biased region" description="Basic and acidic residues" evidence="6">
    <location>
        <begin position="308"/>
        <end position="338"/>
    </location>
</feature>
<dbReference type="InterPro" id="IPR017039">
    <property type="entry name" value="Virul_fac_BrkB"/>
</dbReference>
<keyword evidence="4 7" id="KW-1133">Transmembrane helix</keyword>
<gene>
    <name evidence="8" type="ORF">GCM10022416_23060</name>
</gene>
<dbReference type="Pfam" id="PF03631">
    <property type="entry name" value="Virul_fac_BrkB"/>
    <property type="match status" value="1"/>
</dbReference>
<evidence type="ECO:0000256" key="5">
    <source>
        <dbReference type="ARBA" id="ARBA00023136"/>
    </source>
</evidence>
<name>A0ABP7YNQ8_9ACTN</name>
<evidence type="ECO:0000256" key="2">
    <source>
        <dbReference type="ARBA" id="ARBA00022475"/>
    </source>
</evidence>